<sequence length="210" mass="23670">MANVTGLKYDRVEAKFVTYNVRSNRSEAEVRLAAFRHSYSAGTKECVSATNTVRLIGNQANTVSVCKWRWMHGIQFGWDYTESDSAVYTIELQHRNPNDCPQEPDDYRQVYGFSKLSKTNTPDGGALAMPNNDQFSTAVLSNTRPGTAIGWYRIGDNIWEGKYEVSQMHYCVGLDQERLAEASPEGWFFIVGGDARTVRAPNVNEPYFSV</sequence>
<dbReference type="Proteomes" id="UP000316806">
    <property type="component" value="Chromosome"/>
</dbReference>
<accession>A0A516RF93</accession>
<gene>
    <name evidence="1" type="ORF">FH965_30205</name>
</gene>
<dbReference type="EMBL" id="CP040916">
    <property type="protein sequence ID" value="QDQ14318.1"/>
    <property type="molecule type" value="Genomic_DNA"/>
</dbReference>
<name>A0A516RF93_STRST</name>
<evidence type="ECO:0000313" key="2">
    <source>
        <dbReference type="Proteomes" id="UP000316806"/>
    </source>
</evidence>
<evidence type="ECO:0000313" key="1">
    <source>
        <dbReference type="EMBL" id="QDQ14318.1"/>
    </source>
</evidence>
<dbReference type="AlphaFoldDB" id="A0A516RF93"/>
<dbReference type="RefSeq" id="WP_144321530.1">
    <property type="nucleotide sequence ID" value="NZ_CP040916.1"/>
</dbReference>
<organism evidence="1 2">
    <name type="scientific">Streptomyces spectabilis</name>
    <dbReference type="NCBI Taxonomy" id="68270"/>
    <lineage>
        <taxon>Bacteria</taxon>
        <taxon>Bacillati</taxon>
        <taxon>Actinomycetota</taxon>
        <taxon>Actinomycetes</taxon>
        <taxon>Kitasatosporales</taxon>
        <taxon>Streptomycetaceae</taxon>
        <taxon>Streptomyces</taxon>
    </lineage>
</organism>
<proteinExistence type="predicted"/>
<reference evidence="1 2" key="1">
    <citation type="journal article" date="2019" name="J. Ind. Microbiol. Biotechnol.">
        <title>The complete genomic sequence of Streptomyces spectabilis NRRL-2792 and identification of secondary metabolite biosynthetic gene clusters.</title>
        <authorList>
            <person name="Sinha A."/>
            <person name="Phillips-Salemka S."/>
            <person name="Niraula T.A."/>
            <person name="Short K.A."/>
            <person name="Niraula N.P."/>
        </authorList>
    </citation>
    <scope>NUCLEOTIDE SEQUENCE [LARGE SCALE GENOMIC DNA]</scope>
    <source>
        <strain evidence="1 2">NRRL 2792</strain>
    </source>
</reference>
<protein>
    <submittedName>
        <fullName evidence="1">Uncharacterized protein</fullName>
    </submittedName>
</protein>